<keyword evidence="1" id="KW-1133">Transmembrane helix</keyword>
<keyword evidence="3" id="KW-1185">Reference proteome</keyword>
<evidence type="ECO:0000256" key="1">
    <source>
        <dbReference type="SAM" id="Phobius"/>
    </source>
</evidence>
<dbReference type="AlphaFoldDB" id="A0A857MLX3"/>
<dbReference type="Proteomes" id="UP001059824">
    <property type="component" value="Chromosome"/>
</dbReference>
<organism evidence="2 3">
    <name type="scientific">Candidatus Mycosynbacter amalyticus</name>
    <dbReference type="NCBI Taxonomy" id="2665156"/>
    <lineage>
        <taxon>Bacteria</taxon>
        <taxon>Candidatus Saccharimonadota</taxon>
        <taxon>Candidatus Saccharimonadota incertae sedis</taxon>
        <taxon>Candidatus Mycosynbacter</taxon>
    </lineage>
</organism>
<dbReference type="InterPro" id="IPR012902">
    <property type="entry name" value="N_methyl_site"/>
</dbReference>
<evidence type="ECO:0000313" key="2">
    <source>
        <dbReference type="EMBL" id="QHN43108.1"/>
    </source>
</evidence>
<feature type="transmembrane region" description="Helical" evidence="1">
    <location>
        <begin position="12"/>
        <end position="33"/>
    </location>
</feature>
<reference evidence="2" key="1">
    <citation type="journal article" date="2021" name="Nat. Microbiol.">
        <title>Cocultivation of an ultrasmall environmental parasitic bacterium with lytic ability against bacteria associated with wastewater foams.</title>
        <authorList>
            <person name="Batinovic S."/>
            <person name="Rose J.J.A."/>
            <person name="Ratcliffe J."/>
            <person name="Seviour R.J."/>
            <person name="Petrovski S."/>
        </authorList>
    </citation>
    <scope>NUCLEOTIDE SEQUENCE</scope>
    <source>
        <strain evidence="2">JR1</strain>
    </source>
</reference>
<accession>A0A857MLX3</accession>
<keyword evidence="1" id="KW-0472">Membrane</keyword>
<dbReference type="Gene3D" id="3.30.700.10">
    <property type="entry name" value="Glycoprotein, Type 4 Pilin"/>
    <property type="match status" value="1"/>
</dbReference>
<dbReference type="KEGG" id="mama:GII36_04610"/>
<proteinExistence type="predicted"/>
<gene>
    <name evidence="2" type="ORF">GII36_04610</name>
</gene>
<evidence type="ECO:0000313" key="3">
    <source>
        <dbReference type="Proteomes" id="UP001059824"/>
    </source>
</evidence>
<dbReference type="Pfam" id="PF07963">
    <property type="entry name" value="N_methyl"/>
    <property type="match status" value="1"/>
</dbReference>
<keyword evidence="1" id="KW-0812">Transmembrane</keyword>
<sequence>MRDMRSDTGFTLVEMLVTVVLIGIFIAFFVQMFRAGAAQQASIVRQAKANNLAYSNLSKFPRASSISPAYVCDTSTNTSTNQNNLTINPNAAGTLILSDASANKEPTDSALPNATQEVRAYSPQGCGSNALVKLISTVTYGFTGQQTDASYATYVQN</sequence>
<name>A0A857MLX3_9BACT</name>
<dbReference type="PROSITE" id="PS00409">
    <property type="entry name" value="PROKAR_NTER_METHYL"/>
    <property type="match status" value="1"/>
</dbReference>
<dbReference type="SUPFAM" id="SSF54523">
    <property type="entry name" value="Pili subunits"/>
    <property type="match status" value="1"/>
</dbReference>
<dbReference type="EMBL" id="CP045921">
    <property type="protein sequence ID" value="QHN43108.1"/>
    <property type="molecule type" value="Genomic_DNA"/>
</dbReference>
<protein>
    <submittedName>
        <fullName evidence="2">Prepilin-type N-terminal cleavage/methylation domain-containing protein</fullName>
    </submittedName>
</protein>
<dbReference type="InterPro" id="IPR045584">
    <property type="entry name" value="Pilin-like"/>
</dbReference>
<dbReference type="NCBIfam" id="TIGR02532">
    <property type="entry name" value="IV_pilin_GFxxxE"/>
    <property type="match status" value="1"/>
</dbReference>